<name>D3PDW0_DEFDS</name>
<organism evidence="2 3">
    <name type="scientific">Deferribacter desulfuricans (strain DSM 14783 / JCM 11476 / NBRC 101012 / SSM1)</name>
    <dbReference type="NCBI Taxonomy" id="639282"/>
    <lineage>
        <taxon>Bacteria</taxon>
        <taxon>Pseudomonadati</taxon>
        <taxon>Deferribacterota</taxon>
        <taxon>Deferribacteres</taxon>
        <taxon>Deferribacterales</taxon>
        <taxon>Deferribacteraceae</taxon>
        <taxon>Deferribacter</taxon>
    </lineage>
</organism>
<dbReference type="AlphaFoldDB" id="D3PDW0"/>
<proteinExistence type="predicted"/>
<dbReference type="eggNOG" id="ENOG50311PR">
    <property type="taxonomic scope" value="Bacteria"/>
</dbReference>
<evidence type="ECO:0000313" key="3">
    <source>
        <dbReference type="Proteomes" id="UP000001520"/>
    </source>
</evidence>
<sequence>MKTTSETIIYIDPNGNIRDNDYNIIGIDNLSNIKNFSIVIDDTYFIYEVVKPKFPKTSKIKLLAKNYLKSIYPEELLENLYILNLPDKSIIVIPLQEFITLLQNFQKLFDKAKKISTPALECLNQGEKTEIETEKFIIKIDDSIEYKQKNNNIPKDEEIKIESVTLNIFKENSYLKNFKDLLLPIVTTIICFILLNIGYYFDLKIYKEKYHYINNKLIELYKQAGVYGDYDPYGKLLYKAQKNRKLNNQKILPVLYKITKSFGKIGTIESLSYKGNSFFIDGTTLDFKALDNIKNNLNKNFNKDINIINTKLEDNRVKFTLKVNL</sequence>
<keyword evidence="1" id="KW-0472">Membrane</keyword>
<accession>D3PDW0</accession>
<keyword evidence="1" id="KW-0812">Transmembrane</keyword>
<dbReference type="Proteomes" id="UP000001520">
    <property type="component" value="Chromosome"/>
</dbReference>
<gene>
    <name evidence="2" type="ordered locus">DEFDS_1316</name>
</gene>
<keyword evidence="3" id="KW-1185">Reference proteome</keyword>
<dbReference type="EMBL" id="AP011529">
    <property type="protein sequence ID" value="BAI80783.1"/>
    <property type="molecule type" value="Genomic_DNA"/>
</dbReference>
<evidence type="ECO:0000313" key="2">
    <source>
        <dbReference type="EMBL" id="BAI80783.1"/>
    </source>
</evidence>
<dbReference type="OrthoDB" id="9789100at2"/>
<keyword evidence="1" id="KW-1133">Transmembrane helix</keyword>
<reference evidence="2 3" key="1">
    <citation type="journal article" date="2010" name="DNA Res.">
        <title>Bacterial lifestyle in a deep-sea hydrothermal vent chimney revealed by the genome sequence of the thermophilic bacterium Deferribacter desulfuricans SSM1.</title>
        <authorList>
            <person name="Takaki Y."/>
            <person name="Shimamura S."/>
            <person name="Nakagawa S."/>
            <person name="Fukuhara Y."/>
            <person name="Horikawa H."/>
            <person name="Ankai A."/>
            <person name="Harada T."/>
            <person name="Hosoyama A."/>
            <person name="Oguchi A."/>
            <person name="Fukui S."/>
            <person name="Fujita N."/>
            <person name="Takami H."/>
            <person name="Takai K."/>
        </authorList>
    </citation>
    <scope>NUCLEOTIDE SEQUENCE [LARGE SCALE GENOMIC DNA]</scope>
    <source>
        <strain evidence="3">DSM 14783 / JCM 11476 / NBRC 101012 / SSM1</strain>
    </source>
</reference>
<protein>
    <submittedName>
        <fullName evidence="2">Uncharacterized protein</fullName>
    </submittedName>
</protein>
<dbReference type="KEGG" id="ddf:DEFDS_1316"/>
<feature type="transmembrane region" description="Helical" evidence="1">
    <location>
        <begin position="181"/>
        <end position="201"/>
    </location>
</feature>
<dbReference type="RefSeq" id="WP_013008030.1">
    <property type="nucleotide sequence ID" value="NC_013939.1"/>
</dbReference>
<dbReference type="STRING" id="639282.DEFDS_1316"/>
<evidence type="ECO:0000256" key="1">
    <source>
        <dbReference type="SAM" id="Phobius"/>
    </source>
</evidence>
<dbReference type="HOGENOM" id="CLU_854489_0_0_0"/>